<dbReference type="InterPro" id="IPR051175">
    <property type="entry name" value="CLK_kinases"/>
</dbReference>
<keyword evidence="2" id="KW-0808">Transferase</keyword>
<evidence type="ECO:0000256" key="3">
    <source>
        <dbReference type="ARBA" id="ARBA00022741"/>
    </source>
</evidence>
<evidence type="ECO:0000313" key="7">
    <source>
        <dbReference type="EMBL" id="KAL2798035.1"/>
    </source>
</evidence>
<organism evidence="7 8">
    <name type="scientific">Aspergillus keveii</name>
    <dbReference type="NCBI Taxonomy" id="714993"/>
    <lineage>
        <taxon>Eukaryota</taxon>
        <taxon>Fungi</taxon>
        <taxon>Dikarya</taxon>
        <taxon>Ascomycota</taxon>
        <taxon>Pezizomycotina</taxon>
        <taxon>Eurotiomycetes</taxon>
        <taxon>Eurotiomycetidae</taxon>
        <taxon>Eurotiales</taxon>
        <taxon>Aspergillaceae</taxon>
        <taxon>Aspergillus</taxon>
        <taxon>Aspergillus subgen. Nidulantes</taxon>
    </lineage>
</organism>
<gene>
    <name evidence="7" type="ORF">BJX66DRAFT_334383</name>
</gene>
<proteinExistence type="predicted"/>
<name>A0ABR4GG56_9EURO</name>
<dbReference type="SUPFAM" id="SSF56112">
    <property type="entry name" value="Protein kinase-like (PK-like)"/>
    <property type="match status" value="1"/>
</dbReference>
<dbReference type="Gene3D" id="1.10.510.10">
    <property type="entry name" value="Transferase(Phosphotransferase) domain 1"/>
    <property type="match status" value="1"/>
</dbReference>
<dbReference type="Pfam" id="PF00069">
    <property type="entry name" value="Pkinase"/>
    <property type="match status" value="1"/>
</dbReference>
<keyword evidence="1" id="KW-0723">Serine/threonine-protein kinase</keyword>
<reference evidence="7 8" key="1">
    <citation type="submission" date="2024-07" db="EMBL/GenBank/DDBJ databases">
        <title>Section-level genome sequencing and comparative genomics of Aspergillus sections Usti and Cavernicolus.</title>
        <authorList>
            <consortium name="Lawrence Berkeley National Laboratory"/>
            <person name="Nybo J.L."/>
            <person name="Vesth T.C."/>
            <person name="Theobald S."/>
            <person name="Frisvad J.C."/>
            <person name="Larsen T.O."/>
            <person name="Kjaerboelling I."/>
            <person name="Rothschild-Mancinelli K."/>
            <person name="Lyhne E.K."/>
            <person name="Kogle M.E."/>
            <person name="Barry K."/>
            <person name="Clum A."/>
            <person name="Na H."/>
            <person name="Ledsgaard L."/>
            <person name="Lin J."/>
            <person name="Lipzen A."/>
            <person name="Kuo A."/>
            <person name="Riley R."/>
            <person name="Mondo S."/>
            <person name="Labutti K."/>
            <person name="Haridas S."/>
            <person name="Pangalinan J."/>
            <person name="Salamov A.A."/>
            <person name="Simmons B.A."/>
            <person name="Magnuson J.K."/>
            <person name="Chen J."/>
            <person name="Drula E."/>
            <person name="Henrissat B."/>
            <person name="Wiebenga A."/>
            <person name="Lubbers R.J."/>
            <person name="Gomes A.C."/>
            <person name="Makela M.R."/>
            <person name="Stajich J."/>
            <person name="Grigoriev I.V."/>
            <person name="Mortensen U.H."/>
            <person name="De Vries R.P."/>
            <person name="Baker S.E."/>
            <person name="Andersen M.R."/>
        </authorList>
    </citation>
    <scope>NUCLEOTIDE SEQUENCE [LARGE SCALE GENOMIC DNA]</scope>
    <source>
        <strain evidence="7 8">CBS 209.92</strain>
    </source>
</reference>
<comment type="caution">
    <text evidence="7">The sequence shown here is derived from an EMBL/GenBank/DDBJ whole genome shotgun (WGS) entry which is preliminary data.</text>
</comment>
<dbReference type="InterPro" id="IPR000719">
    <property type="entry name" value="Prot_kinase_dom"/>
</dbReference>
<dbReference type="EMBL" id="JBFTWV010000015">
    <property type="protein sequence ID" value="KAL2798035.1"/>
    <property type="molecule type" value="Genomic_DNA"/>
</dbReference>
<dbReference type="PANTHER" id="PTHR45646">
    <property type="entry name" value="SERINE/THREONINE-PROTEIN KINASE DOA-RELATED"/>
    <property type="match status" value="1"/>
</dbReference>
<evidence type="ECO:0000256" key="2">
    <source>
        <dbReference type="ARBA" id="ARBA00022679"/>
    </source>
</evidence>
<keyword evidence="3" id="KW-0547">Nucleotide-binding</keyword>
<protein>
    <recommendedName>
        <fullName evidence="6">Protein kinase domain-containing protein</fullName>
    </recommendedName>
</protein>
<keyword evidence="4" id="KW-0418">Kinase</keyword>
<dbReference type="PANTHER" id="PTHR45646:SF11">
    <property type="entry name" value="SERINE_THREONINE-PROTEIN KINASE DOA"/>
    <property type="match status" value="1"/>
</dbReference>
<keyword evidence="8" id="KW-1185">Reference proteome</keyword>
<evidence type="ECO:0000259" key="6">
    <source>
        <dbReference type="PROSITE" id="PS50011"/>
    </source>
</evidence>
<evidence type="ECO:0000256" key="5">
    <source>
        <dbReference type="ARBA" id="ARBA00022840"/>
    </source>
</evidence>
<dbReference type="InterPro" id="IPR011009">
    <property type="entry name" value="Kinase-like_dom_sf"/>
</dbReference>
<evidence type="ECO:0000256" key="4">
    <source>
        <dbReference type="ARBA" id="ARBA00022777"/>
    </source>
</evidence>
<evidence type="ECO:0000256" key="1">
    <source>
        <dbReference type="ARBA" id="ARBA00022527"/>
    </source>
</evidence>
<accession>A0ABR4GG56</accession>
<evidence type="ECO:0000313" key="8">
    <source>
        <dbReference type="Proteomes" id="UP001610563"/>
    </source>
</evidence>
<sequence>MSDQSRKGVHFKHEYAAPELILEVGCNVGKNELMLEPECGAASNIWALACTIFRIRTGHCLFWLDHDTMSEAFERFHAILGPLPEAWSAALKDWKKRIRENEDTETQHRFLPVNEDPKQQTIREQFYSEWHAHCVRRSDGERSAEQLSEKEIDIMADLSQTMVKYDPKERPSAKQVLRHPWFTSDWDEAEAK</sequence>
<keyword evidence="5" id="KW-0067">ATP-binding</keyword>
<feature type="domain" description="Protein kinase" evidence="6">
    <location>
        <begin position="1"/>
        <end position="182"/>
    </location>
</feature>
<dbReference type="Proteomes" id="UP001610563">
    <property type="component" value="Unassembled WGS sequence"/>
</dbReference>
<dbReference type="PROSITE" id="PS50011">
    <property type="entry name" value="PROTEIN_KINASE_DOM"/>
    <property type="match status" value="1"/>
</dbReference>